<proteinExistence type="predicted"/>
<accession>A0A2P2ITY4</accession>
<sequence length="55" mass="6315">MLPLGHLFNFPLCIFLLCQLPFRLFLDVQGHAATGHSWSSVSFHALPVWLDCFRD</sequence>
<keyword evidence="1" id="KW-0732">Signal</keyword>
<feature type="chain" id="PRO_5015123643" evidence="1">
    <location>
        <begin position="26"/>
        <end position="55"/>
    </location>
</feature>
<evidence type="ECO:0000313" key="2">
    <source>
        <dbReference type="EMBL" id="MBW84691.1"/>
    </source>
</evidence>
<protein>
    <submittedName>
        <fullName evidence="2">Uncharacterized protein</fullName>
    </submittedName>
</protein>
<evidence type="ECO:0000256" key="1">
    <source>
        <dbReference type="SAM" id="SignalP"/>
    </source>
</evidence>
<name>A0A2P2ITY4_RHIMU</name>
<dbReference type="EMBL" id="GGEC01004208">
    <property type="protein sequence ID" value="MBW84691.1"/>
    <property type="molecule type" value="Transcribed_RNA"/>
</dbReference>
<organism evidence="2">
    <name type="scientific">Rhizophora mucronata</name>
    <name type="common">Asiatic mangrove</name>
    <dbReference type="NCBI Taxonomy" id="61149"/>
    <lineage>
        <taxon>Eukaryota</taxon>
        <taxon>Viridiplantae</taxon>
        <taxon>Streptophyta</taxon>
        <taxon>Embryophyta</taxon>
        <taxon>Tracheophyta</taxon>
        <taxon>Spermatophyta</taxon>
        <taxon>Magnoliopsida</taxon>
        <taxon>eudicotyledons</taxon>
        <taxon>Gunneridae</taxon>
        <taxon>Pentapetalae</taxon>
        <taxon>rosids</taxon>
        <taxon>fabids</taxon>
        <taxon>Malpighiales</taxon>
        <taxon>Rhizophoraceae</taxon>
        <taxon>Rhizophora</taxon>
    </lineage>
</organism>
<reference evidence="2" key="1">
    <citation type="submission" date="2018-02" db="EMBL/GenBank/DDBJ databases">
        <title>Rhizophora mucronata_Transcriptome.</title>
        <authorList>
            <person name="Meera S.P."/>
            <person name="Sreeshan A."/>
            <person name="Augustine A."/>
        </authorList>
    </citation>
    <scope>NUCLEOTIDE SEQUENCE</scope>
    <source>
        <tissue evidence="2">Leaf</tissue>
    </source>
</reference>
<dbReference type="AlphaFoldDB" id="A0A2P2ITY4"/>
<feature type="signal peptide" evidence="1">
    <location>
        <begin position="1"/>
        <end position="25"/>
    </location>
</feature>